<sequence>MTISVSKLSHRIVVGHSSFHRLFSKQHSFFVILSGVENPIGLISMMITEMVMVGIFHATYVGGI</sequence>
<dbReference type="AlphaFoldDB" id="A0A8S9P3N2"/>
<keyword evidence="1" id="KW-0812">Transmembrane</keyword>
<protein>
    <submittedName>
        <fullName evidence="3">Uncharacterized protein</fullName>
    </submittedName>
</protein>
<evidence type="ECO:0000313" key="4">
    <source>
        <dbReference type="Proteomes" id="UP000712600"/>
    </source>
</evidence>
<reference evidence="3" key="2">
    <citation type="submission" date="2019-12" db="EMBL/GenBank/DDBJ databases">
        <title>Genome sequencing and annotation of Brassica cretica.</title>
        <authorList>
            <person name="Studholme D.J."/>
            <person name="Sarris P."/>
        </authorList>
    </citation>
    <scope>NUCLEOTIDE SEQUENCE</scope>
    <source>
        <strain evidence="3">PFS-109/04</strain>
        <tissue evidence="3">Leaf</tissue>
    </source>
</reference>
<dbReference type="Proteomes" id="UP000712600">
    <property type="component" value="Unassembled WGS sequence"/>
</dbReference>
<accession>A0A8S9P3N2</accession>
<evidence type="ECO:0000313" key="3">
    <source>
        <dbReference type="EMBL" id="KAF3511748.1"/>
    </source>
</evidence>
<reference evidence="2" key="1">
    <citation type="submission" date="2019-12" db="EMBL/GenBank/DDBJ databases">
        <title>Genome sequencing and annotation of Brassica cretica.</title>
        <authorList>
            <person name="Studholme D.J."/>
            <person name="Sarris P.F."/>
        </authorList>
    </citation>
    <scope>NUCLEOTIDE SEQUENCE</scope>
    <source>
        <strain evidence="2">PFS-102/07</strain>
        <tissue evidence="2">Leaf</tissue>
    </source>
</reference>
<keyword evidence="1" id="KW-1133">Transmembrane helix</keyword>
<feature type="transmembrane region" description="Helical" evidence="1">
    <location>
        <begin position="40"/>
        <end position="61"/>
    </location>
</feature>
<evidence type="ECO:0000256" key="1">
    <source>
        <dbReference type="SAM" id="Phobius"/>
    </source>
</evidence>
<evidence type="ECO:0000313" key="2">
    <source>
        <dbReference type="EMBL" id="KAF2613296.1"/>
    </source>
</evidence>
<keyword evidence="1" id="KW-0472">Membrane</keyword>
<comment type="caution">
    <text evidence="3">The sequence shown here is derived from an EMBL/GenBank/DDBJ whole genome shotgun (WGS) entry which is preliminary data.</text>
</comment>
<dbReference type="EMBL" id="QGKX02001521">
    <property type="protein sequence ID" value="KAF3511748.1"/>
    <property type="molecule type" value="Genomic_DNA"/>
</dbReference>
<proteinExistence type="predicted"/>
<organism evidence="3 4">
    <name type="scientific">Brassica cretica</name>
    <name type="common">Mustard</name>
    <dbReference type="NCBI Taxonomy" id="69181"/>
    <lineage>
        <taxon>Eukaryota</taxon>
        <taxon>Viridiplantae</taxon>
        <taxon>Streptophyta</taxon>
        <taxon>Embryophyta</taxon>
        <taxon>Tracheophyta</taxon>
        <taxon>Spermatophyta</taxon>
        <taxon>Magnoliopsida</taxon>
        <taxon>eudicotyledons</taxon>
        <taxon>Gunneridae</taxon>
        <taxon>Pentapetalae</taxon>
        <taxon>rosids</taxon>
        <taxon>malvids</taxon>
        <taxon>Brassicales</taxon>
        <taxon>Brassicaceae</taxon>
        <taxon>Brassiceae</taxon>
        <taxon>Brassica</taxon>
    </lineage>
</organism>
<dbReference type="EMBL" id="QGKY02000089">
    <property type="protein sequence ID" value="KAF2613296.1"/>
    <property type="molecule type" value="Genomic_DNA"/>
</dbReference>
<name>A0A8S9P3N2_BRACR</name>
<gene>
    <name evidence="3" type="ORF">F2Q69_00000484</name>
    <name evidence="2" type="ORF">F2Q70_00007333</name>
</gene>